<dbReference type="Proteomes" id="UP000665020">
    <property type="component" value="Chromosome"/>
</dbReference>
<evidence type="ECO:0000313" key="1">
    <source>
        <dbReference type="EMBL" id="QTL97129.1"/>
    </source>
</evidence>
<protein>
    <recommendedName>
        <fullName evidence="3">Porin</fullName>
    </recommendedName>
</protein>
<proteinExistence type="predicted"/>
<dbReference type="Gene3D" id="2.40.160.10">
    <property type="entry name" value="Porin"/>
    <property type="match status" value="1"/>
</dbReference>
<evidence type="ECO:0008006" key="3">
    <source>
        <dbReference type="Google" id="ProtNLM"/>
    </source>
</evidence>
<organism evidence="1 2">
    <name type="scientific">Iocasia fonsfrigidae</name>
    <dbReference type="NCBI Taxonomy" id="2682810"/>
    <lineage>
        <taxon>Bacteria</taxon>
        <taxon>Bacillati</taxon>
        <taxon>Bacillota</taxon>
        <taxon>Clostridia</taxon>
        <taxon>Halanaerobiales</taxon>
        <taxon>Halanaerobiaceae</taxon>
        <taxon>Iocasia</taxon>
    </lineage>
</organism>
<name>A0A8A7KCL2_9FIRM</name>
<dbReference type="EMBL" id="CP046640">
    <property type="protein sequence ID" value="QTL97129.1"/>
    <property type="molecule type" value="Genomic_DNA"/>
</dbReference>
<dbReference type="InterPro" id="IPR023614">
    <property type="entry name" value="Porin_dom_sf"/>
</dbReference>
<reference evidence="1" key="1">
    <citation type="submission" date="2019-12" db="EMBL/GenBank/DDBJ databases">
        <authorList>
            <person name="zhang j."/>
            <person name="sun C.M."/>
        </authorList>
    </citation>
    <scope>NUCLEOTIDE SEQUENCE</scope>
    <source>
        <strain evidence="1">NS-1</strain>
    </source>
</reference>
<evidence type="ECO:0000313" key="2">
    <source>
        <dbReference type="Proteomes" id="UP000665020"/>
    </source>
</evidence>
<dbReference type="SUPFAM" id="SSF56935">
    <property type="entry name" value="Porins"/>
    <property type="match status" value="1"/>
</dbReference>
<dbReference type="KEGG" id="ifn:GM661_03625"/>
<dbReference type="AlphaFoldDB" id="A0A8A7KCL2"/>
<gene>
    <name evidence="1" type="ORF">GM661_03625</name>
</gene>
<keyword evidence="2" id="KW-1185">Reference proteome</keyword>
<accession>A0A8A7KCL2</accession>
<dbReference type="RefSeq" id="WP_230868781.1">
    <property type="nucleotide sequence ID" value="NZ_CP046640.1"/>
</dbReference>
<sequence length="345" mass="38843">MRRITIVVSIVLVMLMAIPAVAVEFKIGKFEIENTYTETDDADSSSETVFKTTLILNEKVDERVNLFVMTRLDGEFNQAQGPKDAGTDVFVRKGWLNIKNAIGPVDLRVGRMDAAAANYLLYNMKSKYEFARAAYSNDKFAIKVGHNIDSDEKTLFSEIKGIYLGPVDAVTLNYVDADFANIDYNGYSINFLKEFDPLKADLTYLKVENGALKPEGYDLRFSTDKLVSGVNLFLEYAAGEQGIAVDRHNFQKDDSVFVESELNNAYDIKMIKPGFITDLGDRLKLDCAYAFYEADDSDASDDYLDLICTYKLSKKSYLEVEYENHNFDNTGTDNTIITTKLGVNF</sequence>